<keyword evidence="2" id="KW-0407">Ion channel</keyword>
<evidence type="ECO:0000313" key="2">
    <source>
        <dbReference type="EMBL" id="CEF69165.1"/>
    </source>
</evidence>
<dbReference type="Proteomes" id="UP000035682">
    <property type="component" value="Unplaced"/>
</dbReference>
<dbReference type="CDD" id="cd18316">
    <property type="entry name" value="BTB_POZ_KCTD-like"/>
    <property type="match status" value="1"/>
</dbReference>
<dbReference type="AlphaFoldDB" id="A0A090LNR7"/>
<evidence type="ECO:0000313" key="4">
    <source>
        <dbReference type="WBParaSite" id="SRAE_2000381600.1"/>
    </source>
</evidence>
<dbReference type="PANTHER" id="PTHR14499">
    <property type="entry name" value="POTASSIUM CHANNEL TETRAMERIZATION DOMAIN-CONTAINING"/>
    <property type="match status" value="1"/>
</dbReference>
<organism evidence="2">
    <name type="scientific">Strongyloides ratti</name>
    <name type="common">Parasitic roundworm</name>
    <dbReference type="NCBI Taxonomy" id="34506"/>
    <lineage>
        <taxon>Eukaryota</taxon>
        <taxon>Metazoa</taxon>
        <taxon>Ecdysozoa</taxon>
        <taxon>Nematoda</taxon>
        <taxon>Chromadorea</taxon>
        <taxon>Rhabditida</taxon>
        <taxon>Tylenchina</taxon>
        <taxon>Panagrolaimomorpha</taxon>
        <taxon>Strongyloidoidea</taxon>
        <taxon>Strongyloididae</taxon>
        <taxon>Strongyloides</taxon>
    </lineage>
</organism>
<dbReference type="EMBL" id="LN609529">
    <property type="protein sequence ID" value="CEF69165.1"/>
    <property type="molecule type" value="Genomic_DNA"/>
</dbReference>
<dbReference type="InterPro" id="IPR011333">
    <property type="entry name" value="SKP1/BTB/POZ_sf"/>
</dbReference>
<dbReference type="CTD" id="36381535"/>
<name>A0A090LNR7_STRRB</name>
<evidence type="ECO:0000313" key="5">
    <source>
        <dbReference type="WormBase" id="SRAE_2000381600"/>
    </source>
</evidence>
<accession>A0A090LNR7</accession>
<dbReference type="SUPFAM" id="SSF54695">
    <property type="entry name" value="POZ domain"/>
    <property type="match status" value="1"/>
</dbReference>
<sequence length="177" mass="21184">MTCQFDCTKIKYPNDILYLNIGGKYYDTFYGTLATGESLFFHQIFRHSYKNNVILVNEKKIIIDNDGRLFIDRNGELFKYILDYFRTGKINTIPEDYNMLKELYKEAVFYQIYELASHVSYAIKNYPKYEPYDVISYPYLICPCKNCHTEKYVYKAKNGLKNERYDQLSTLKIKNNY</sequence>
<dbReference type="PANTHER" id="PTHR14499:SF136">
    <property type="entry name" value="GH08630P"/>
    <property type="match status" value="1"/>
</dbReference>
<dbReference type="GeneID" id="36381535"/>
<keyword evidence="2" id="KW-0813">Transport</keyword>
<keyword evidence="3" id="KW-1185">Reference proteome</keyword>
<dbReference type="SMART" id="SM00225">
    <property type="entry name" value="BTB"/>
    <property type="match status" value="1"/>
</dbReference>
<protein>
    <submittedName>
        <fullName evidence="2">BTB/POZ-like domain and Potassium channel tetramerisation-type BTB domain and BTB/POZ fold domain-containing protein</fullName>
    </submittedName>
</protein>
<dbReference type="STRING" id="34506.A0A090LNR7"/>
<dbReference type="WormBase" id="SRAE_2000381600">
    <property type="protein sequence ID" value="SRP06489"/>
    <property type="gene ID" value="WBGene00264042"/>
</dbReference>
<evidence type="ECO:0000259" key="1">
    <source>
        <dbReference type="SMART" id="SM00225"/>
    </source>
</evidence>
<dbReference type="InterPro" id="IPR000210">
    <property type="entry name" value="BTB/POZ_dom"/>
</dbReference>
<dbReference type="WBParaSite" id="SRAE_2000381600.1">
    <property type="protein sequence ID" value="SRAE_2000381600.1"/>
    <property type="gene ID" value="WBGene00264042"/>
</dbReference>
<evidence type="ECO:0000313" key="3">
    <source>
        <dbReference type="Proteomes" id="UP000035682"/>
    </source>
</evidence>
<reference evidence="2 3" key="1">
    <citation type="submission" date="2014-09" db="EMBL/GenBank/DDBJ databases">
        <authorList>
            <person name="Martin A.A."/>
        </authorList>
    </citation>
    <scope>NUCLEOTIDE SEQUENCE</scope>
    <source>
        <strain evidence="3">ED321</strain>
        <strain evidence="2">ED321 Heterogonic</strain>
    </source>
</reference>
<dbReference type="GO" id="GO:0051260">
    <property type="term" value="P:protein homooligomerization"/>
    <property type="evidence" value="ECO:0007669"/>
    <property type="project" value="InterPro"/>
</dbReference>
<keyword evidence="2" id="KW-0406">Ion transport</keyword>
<dbReference type="RefSeq" id="XP_024508365.1">
    <property type="nucleotide sequence ID" value="XM_024655055.1"/>
</dbReference>
<gene>
    <name evidence="2 4 5" type="ORF">SRAE_2000381600</name>
</gene>
<feature type="domain" description="BTB" evidence="1">
    <location>
        <begin position="15"/>
        <end position="127"/>
    </location>
</feature>
<dbReference type="OrthoDB" id="2414723at2759"/>
<reference evidence="4" key="2">
    <citation type="submission" date="2020-12" db="UniProtKB">
        <authorList>
            <consortium name="WormBaseParasite"/>
        </authorList>
    </citation>
    <scope>IDENTIFICATION</scope>
</reference>
<dbReference type="Pfam" id="PF02214">
    <property type="entry name" value="BTB_2"/>
    <property type="match status" value="1"/>
</dbReference>
<dbReference type="GO" id="GO:0034220">
    <property type="term" value="P:monoatomic ion transmembrane transport"/>
    <property type="evidence" value="ECO:0007669"/>
    <property type="project" value="UniProtKB-KW"/>
</dbReference>
<dbReference type="OMA" id="CKNCHTE"/>
<dbReference type="InterPro" id="IPR003131">
    <property type="entry name" value="T1-type_BTB"/>
</dbReference>
<dbReference type="Gene3D" id="3.30.710.10">
    <property type="entry name" value="Potassium Channel Kv1.1, Chain A"/>
    <property type="match status" value="1"/>
</dbReference>
<proteinExistence type="predicted"/>